<dbReference type="VEuPathDB" id="FungiDB:SI65_05268"/>
<dbReference type="EMBL" id="JXNT01000005">
    <property type="protein sequence ID" value="ODM18651.1"/>
    <property type="molecule type" value="Genomic_DNA"/>
</dbReference>
<organism evidence="3 4">
    <name type="scientific">Aspergillus cristatus</name>
    <name type="common">Chinese Fuzhuan brick tea-fermentation fungus</name>
    <name type="synonym">Eurotium cristatum</name>
    <dbReference type="NCBI Taxonomy" id="573508"/>
    <lineage>
        <taxon>Eukaryota</taxon>
        <taxon>Fungi</taxon>
        <taxon>Dikarya</taxon>
        <taxon>Ascomycota</taxon>
        <taxon>Pezizomycotina</taxon>
        <taxon>Eurotiomycetes</taxon>
        <taxon>Eurotiomycetidae</taxon>
        <taxon>Eurotiales</taxon>
        <taxon>Aspergillaceae</taxon>
        <taxon>Aspergillus</taxon>
        <taxon>Aspergillus subgen. Aspergillus</taxon>
    </lineage>
</organism>
<dbReference type="STRING" id="573508.A0A1E3BCZ5"/>
<dbReference type="PANTHER" id="PTHR12161:SF5">
    <property type="entry name" value="IST1 HOMOLOG"/>
    <property type="match status" value="1"/>
</dbReference>
<evidence type="ECO:0000256" key="1">
    <source>
        <dbReference type="ARBA" id="ARBA00005536"/>
    </source>
</evidence>
<evidence type="ECO:0000313" key="3">
    <source>
        <dbReference type="EMBL" id="ODM18651.1"/>
    </source>
</evidence>
<feature type="compositionally biased region" description="Basic and acidic residues" evidence="2">
    <location>
        <begin position="300"/>
        <end position="309"/>
    </location>
</feature>
<dbReference type="Pfam" id="PF03398">
    <property type="entry name" value="Ist1"/>
    <property type="match status" value="2"/>
</dbReference>
<dbReference type="InterPro" id="IPR042277">
    <property type="entry name" value="IST1-like"/>
</dbReference>
<keyword evidence="4" id="KW-1185">Reference proteome</keyword>
<feature type="region of interest" description="Disordered" evidence="2">
    <location>
        <begin position="100"/>
        <end position="134"/>
    </location>
</feature>
<evidence type="ECO:0000256" key="2">
    <source>
        <dbReference type="SAM" id="MobiDB-lite"/>
    </source>
</evidence>
<dbReference type="OrthoDB" id="29853at2759"/>
<comment type="similarity">
    <text evidence="1">Belongs to the IST1 family.</text>
</comment>
<comment type="caution">
    <text evidence="3">The sequence shown here is derived from an EMBL/GenBank/DDBJ whole genome shotgun (WGS) entry which is preliminary data.</text>
</comment>
<dbReference type="AlphaFoldDB" id="A0A1E3BCZ5"/>
<dbReference type="Proteomes" id="UP000094569">
    <property type="component" value="Unassembled WGS sequence"/>
</dbReference>
<evidence type="ECO:0000313" key="4">
    <source>
        <dbReference type="Proteomes" id="UP000094569"/>
    </source>
</evidence>
<protein>
    <recommendedName>
        <fullName evidence="5">DUF292 domain protein</fullName>
    </recommendedName>
</protein>
<feature type="region of interest" description="Disordered" evidence="2">
    <location>
        <begin position="265"/>
        <end position="395"/>
    </location>
</feature>
<accession>A0A1E3BCZ5</accession>
<dbReference type="PANTHER" id="PTHR12161">
    <property type="entry name" value="IST1 FAMILY MEMBER"/>
    <property type="match status" value="1"/>
</dbReference>
<reference evidence="3 4" key="1">
    <citation type="journal article" date="2016" name="BMC Genomics">
        <title>Comparative genomic and transcriptomic analyses of the Fuzhuan brick tea-fermentation fungus Aspergillus cristatus.</title>
        <authorList>
            <person name="Ge Y."/>
            <person name="Wang Y."/>
            <person name="Liu Y."/>
            <person name="Tan Y."/>
            <person name="Ren X."/>
            <person name="Zhang X."/>
            <person name="Hyde K.D."/>
            <person name="Liu Y."/>
            <person name="Liu Z."/>
        </authorList>
    </citation>
    <scope>NUCLEOTIDE SEQUENCE [LARGE SCALE GENOMIC DNA]</scope>
    <source>
        <strain evidence="3 4">GZAAS20.1005</strain>
    </source>
</reference>
<name>A0A1E3BCZ5_ASPCR</name>
<gene>
    <name evidence="3" type="ORF">SI65_05268</name>
</gene>
<feature type="compositionally biased region" description="Basic and acidic residues" evidence="2">
    <location>
        <begin position="370"/>
        <end position="395"/>
    </location>
</feature>
<proteinExistence type="inferred from homology"/>
<dbReference type="GO" id="GO:0015031">
    <property type="term" value="P:protein transport"/>
    <property type="evidence" value="ECO:0007669"/>
    <property type="project" value="InterPro"/>
</dbReference>
<feature type="compositionally biased region" description="Polar residues" evidence="2">
    <location>
        <begin position="351"/>
        <end position="369"/>
    </location>
</feature>
<dbReference type="Gene3D" id="1.20.1260.60">
    <property type="entry name" value="Vacuolar protein sorting-associated protein Ist1"/>
    <property type="match status" value="1"/>
</dbReference>
<dbReference type="InterPro" id="IPR005061">
    <property type="entry name" value="Ist1"/>
</dbReference>
<sequence length="395" mass="43655">MPPSVQTTKLISSLRLLIPRLRLLQKKDTASSKVQRRELAQLLEEGRDASARIRVENVISTDTAVEVMEMVELYCELLLARANVLDQVALGEKGVRARSRAREEKVRSEVGKRQGAGAGAGATPKDIKDGENGSSSRSLFGFPFFGGGQQKQKSEDAQASLESTKDEDLSPEELCYIDPALDEAAAVVFYAWPRFPHDVRELTIVRTMLADRYGKDFMALAQENKVEHVKVPERVAKSLRVRPPTQDLVESYLKEIAKAYGISWGEEQQQEDLGSAPEFVDDRPSTPHDQQPDGGNGDNPEERTRRASETNELSKATPPRRPVQSGKSPVSVAPPGPRTDNLHPRVKVPDPSSSGDSNVTANRSTPDTSSAEKDPNRIPEVDELSRRFADLRRKP</sequence>
<feature type="compositionally biased region" description="Basic and acidic residues" evidence="2">
    <location>
        <begin position="100"/>
        <end position="112"/>
    </location>
</feature>
<evidence type="ECO:0008006" key="5">
    <source>
        <dbReference type="Google" id="ProtNLM"/>
    </source>
</evidence>